<accession>A0A3E2WX55</accession>
<evidence type="ECO:0000256" key="2">
    <source>
        <dbReference type="ARBA" id="ARBA00022448"/>
    </source>
</evidence>
<dbReference type="Gene3D" id="1.10.3720.10">
    <property type="entry name" value="MetI-like"/>
    <property type="match status" value="1"/>
</dbReference>
<protein>
    <submittedName>
        <fullName evidence="9">Carbohydrate ABC transporter permease</fullName>
    </submittedName>
</protein>
<feature type="transmembrane region" description="Helical" evidence="7">
    <location>
        <begin position="111"/>
        <end position="136"/>
    </location>
</feature>
<feature type="transmembrane region" description="Helical" evidence="7">
    <location>
        <begin position="74"/>
        <end position="99"/>
    </location>
</feature>
<gene>
    <name evidence="9" type="ORF">DWX41_08750</name>
</gene>
<feature type="transmembrane region" description="Helical" evidence="7">
    <location>
        <begin position="142"/>
        <end position="164"/>
    </location>
</feature>
<keyword evidence="3" id="KW-1003">Cell membrane</keyword>
<evidence type="ECO:0000259" key="8">
    <source>
        <dbReference type="PROSITE" id="PS50928"/>
    </source>
</evidence>
<keyword evidence="2 7" id="KW-0813">Transport</keyword>
<keyword evidence="6 7" id="KW-0472">Membrane</keyword>
<evidence type="ECO:0000256" key="1">
    <source>
        <dbReference type="ARBA" id="ARBA00004651"/>
    </source>
</evidence>
<dbReference type="Proteomes" id="UP000261111">
    <property type="component" value="Unassembled WGS sequence"/>
</dbReference>
<proteinExistence type="inferred from homology"/>
<dbReference type="SUPFAM" id="SSF161098">
    <property type="entry name" value="MetI-like"/>
    <property type="match status" value="1"/>
</dbReference>
<feature type="domain" description="ABC transmembrane type-1" evidence="8">
    <location>
        <begin position="74"/>
        <end position="265"/>
    </location>
</feature>
<feature type="transmembrane region" description="Helical" evidence="7">
    <location>
        <begin position="12"/>
        <end position="36"/>
    </location>
</feature>
<evidence type="ECO:0000313" key="9">
    <source>
        <dbReference type="EMBL" id="RGC32643.1"/>
    </source>
</evidence>
<evidence type="ECO:0000256" key="7">
    <source>
        <dbReference type="RuleBase" id="RU363032"/>
    </source>
</evidence>
<dbReference type="GO" id="GO:0005886">
    <property type="term" value="C:plasma membrane"/>
    <property type="evidence" value="ECO:0007669"/>
    <property type="project" value="UniProtKB-SubCell"/>
</dbReference>
<dbReference type="GO" id="GO:0055085">
    <property type="term" value="P:transmembrane transport"/>
    <property type="evidence" value="ECO:0007669"/>
    <property type="project" value="InterPro"/>
</dbReference>
<dbReference type="AlphaFoldDB" id="A0A3E2WX55"/>
<evidence type="ECO:0000256" key="3">
    <source>
        <dbReference type="ARBA" id="ARBA00022475"/>
    </source>
</evidence>
<dbReference type="Pfam" id="PF00528">
    <property type="entry name" value="BPD_transp_1"/>
    <property type="match status" value="1"/>
</dbReference>
<sequence>MLRMIKRGFSIGKLICYIVLIIWAVITIYPLIYTFLTSFKTQTSMYTNMFGLPETWHFENYAGLFADMGFGKSIFNSFFITITTVVCQLVISCMVSFVITQIRFKSSNKVLGLFVIGMLIPAQVLIIPISIMAKYMDGYNNLPFLICVYIATGMPYMIFVICGFMKNLPKELMEAGLIDGCNGLKTFTKIVVPLSRPAIATMGMLSFIGTWNEMIIALILLKKNELKTVSLALNMFAGDRFSNFPGMCAAVMIGVLPTMLIYFIFQENIIAGMTAGAVKG</sequence>
<dbReference type="PANTHER" id="PTHR43744:SF12">
    <property type="entry name" value="ABC TRANSPORTER PERMEASE PROTEIN MG189-RELATED"/>
    <property type="match status" value="1"/>
</dbReference>
<dbReference type="InterPro" id="IPR000515">
    <property type="entry name" value="MetI-like"/>
</dbReference>
<name>A0A3E2WX55_9FIRM</name>
<evidence type="ECO:0000256" key="5">
    <source>
        <dbReference type="ARBA" id="ARBA00022989"/>
    </source>
</evidence>
<keyword evidence="5 7" id="KW-1133">Transmembrane helix</keyword>
<dbReference type="InterPro" id="IPR035906">
    <property type="entry name" value="MetI-like_sf"/>
</dbReference>
<evidence type="ECO:0000256" key="4">
    <source>
        <dbReference type="ARBA" id="ARBA00022692"/>
    </source>
</evidence>
<comment type="subcellular location">
    <subcellularLocation>
        <location evidence="1 7">Cell membrane</location>
        <topology evidence="1 7">Multi-pass membrane protein</topology>
    </subcellularLocation>
</comment>
<dbReference type="CDD" id="cd06261">
    <property type="entry name" value="TM_PBP2"/>
    <property type="match status" value="1"/>
</dbReference>
<feature type="transmembrane region" description="Helical" evidence="7">
    <location>
        <begin position="241"/>
        <end position="265"/>
    </location>
</feature>
<evidence type="ECO:0000313" key="10">
    <source>
        <dbReference type="Proteomes" id="UP000261111"/>
    </source>
</evidence>
<keyword evidence="4 7" id="KW-0812">Transmembrane</keyword>
<evidence type="ECO:0000256" key="6">
    <source>
        <dbReference type="ARBA" id="ARBA00023136"/>
    </source>
</evidence>
<comment type="caution">
    <text evidence="9">The sequence shown here is derived from an EMBL/GenBank/DDBJ whole genome shotgun (WGS) entry which is preliminary data.</text>
</comment>
<dbReference type="EMBL" id="QVIA01000008">
    <property type="protein sequence ID" value="RGC32643.1"/>
    <property type="molecule type" value="Genomic_DNA"/>
</dbReference>
<organism evidence="9 10">
    <name type="scientific">Hungatella hathewayi</name>
    <dbReference type="NCBI Taxonomy" id="154046"/>
    <lineage>
        <taxon>Bacteria</taxon>
        <taxon>Bacillati</taxon>
        <taxon>Bacillota</taxon>
        <taxon>Clostridia</taxon>
        <taxon>Lachnospirales</taxon>
        <taxon>Lachnospiraceae</taxon>
        <taxon>Hungatella</taxon>
    </lineage>
</organism>
<reference evidence="9 10" key="1">
    <citation type="submission" date="2018-08" db="EMBL/GenBank/DDBJ databases">
        <title>A genome reference for cultivated species of the human gut microbiota.</title>
        <authorList>
            <person name="Zou Y."/>
            <person name="Xue W."/>
            <person name="Luo G."/>
        </authorList>
    </citation>
    <scope>NUCLEOTIDE SEQUENCE [LARGE SCALE GENOMIC DNA]</scope>
    <source>
        <strain evidence="9 10">AF19-21</strain>
    </source>
</reference>
<dbReference type="PROSITE" id="PS50928">
    <property type="entry name" value="ABC_TM1"/>
    <property type="match status" value="1"/>
</dbReference>
<dbReference type="PANTHER" id="PTHR43744">
    <property type="entry name" value="ABC TRANSPORTER PERMEASE PROTEIN MG189-RELATED-RELATED"/>
    <property type="match status" value="1"/>
</dbReference>
<comment type="similarity">
    <text evidence="7">Belongs to the binding-protein-dependent transport system permease family.</text>
</comment>
<feature type="transmembrane region" description="Helical" evidence="7">
    <location>
        <begin position="198"/>
        <end position="221"/>
    </location>
</feature>